<organism evidence="2 3">
    <name type="scientific">Ligilactobacillus agilis DSM 20509</name>
    <dbReference type="NCBI Taxonomy" id="1423718"/>
    <lineage>
        <taxon>Bacteria</taxon>
        <taxon>Bacillati</taxon>
        <taxon>Bacillota</taxon>
        <taxon>Bacilli</taxon>
        <taxon>Lactobacillales</taxon>
        <taxon>Lactobacillaceae</taxon>
        <taxon>Ligilactobacillus</taxon>
    </lineage>
</organism>
<dbReference type="InterPro" id="IPR038750">
    <property type="entry name" value="YczE/YyaS-like"/>
</dbReference>
<evidence type="ECO:0000256" key="1">
    <source>
        <dbReference type="SAM" id="Phobius"/>
    </source>
</evidence>
<dbReference type="PANTHER" id="PTHR40078">
    <property type="entry name" value="INTEGRAL MEMBRANE PROTEIN-RELATED"/>
    <property type="match status" value="1"/>
</dbReference>
<feature type="transmembrane region" description="Helical" evidence="1">
    <location>
        <begin position="164"/>
        <end position="182"/>
    </location>
</feature>
<proteinExistence type="predicted"/>
<sequence>MNKMTKKAISSEALYLIGLASLSFAVNIMEQADFGMSMIVSPAFILSKSVSFLTYGQAEYIVASLIFILFCIIMKKFKVAYLSSFITGALYATMADVWKVILPVYPVTSQYVFFIRITYFCIGLILSALAIAMFYKTYFYPQIYDFFVKQVATKYNISLQTFKTGFDCTFLIFSVLFSLLVFHKLVGVGIGTVIMAICNGTLINYFKNQLDKYFVCVSRLNRLAKYLENEGGI</sequence>
<evidence type="ECO:0008006" key="4">
    <source>
        <dbReference type="Google" id="ProtNLM"/>
    </source>
</evidence>
<dbReference type="Proteomes" id="UP000051008">
    <property type="component" value="Unassembled WGS sequence"/>
</dbReference>
<dbReference type="Pfam" id="PF19700">
    <property type="entry name" value="DUF6198"/>
    <property type="match status" value="1"/>
</dbReference>
<feature type="transmembrane region" description="Helical" evidence="1">
    <location>
        <begin position="52"/>
        <end position="72"/>
    </location>
</feature>
<dbReference type="PATRIC" id="fig|1423718.3.peg.2089"/>
<evidence type="ECO:0000313" key="2">
    <source>
        <dbReference type="EMBL" id="KRM66509.1"/>
    </source>
</evidence>
<dbReference type="EMBL" id="AYYP01000001">
    <property type="protein sequence ID" value="KRM66509.1"/>
    <property type="molecule type" value="Genomic_DNA"/>
</dbReference>
<name>A0A0R2AHC5_9LACO</name>
<keyword evidence="1" id="KW-0472">Membrane</keyword>
<protein>
    <recommendedName>
        <fullName evidence="4">Integral membrane protein</fullName>
    </recommendedName>
</protein>
<feature type="transmembrane region" description="Helical" evidence="1">
    <location>
        <begin position="188"/>
        <end position="206"/>
    </location>
</feature>
<reference evidence="2 3" key="1">
    <citation type="journal article" date="2015" name="Genome Announc.">
        <title>Expanding the biotechnology potential of lactobacilli through comparative genomics of 213 strains and associated genera.</title>
        <authorList>
            <person name="Sun Z."/>
            <person name="Harris H.M."/>
            <person name="McCann A."/>
            <person name="Guo C."/>
            <person name="Argimon S."/>
            <person name="Zhang W."/>
            <person name="Yang X."/>
            <person name="Jeffery I.B."/>
            <person name="Cooney J.C."/>
            <person name="Kagawa T.F."/>
            <person name="Liu W."/>
            <person name="Song Y."/>
            <person name="Salvetti E."/>
            <person name="Wrobel A."/>
            <person name="Rasinkangas P."/>
            <person name="Parkhill J."/>
            <person name="Rea M.C."/>
            <person name="O'Sullivan O."/>
            <person name="Ritari J."/>
            <person name="Douillard F.P."/>
            <person name="Paul Ross R."/>
            <person name="Yang R."/>
            <person name="Briner A.E."/>
            <person name="Felis G.E."/>
            <person name="de Vos W.M."/>
            <person name="Barrangou R."/>
            <person name="Klaenhammer T.R."/>
            <person name="Caufield P.W."/>
            <person name="Cui Y."/>
            <person name="Zhang H."/>
            <person name="O'Toole P.W."/>
        </authorList>
    </citation>
    <scope>NUCLEOTIDE SEQUENCE [LARGE SCALE GENOMIC DNA]</scope>
    <source>
        <strain evidence="2 3">DSM 20509</strain>
    </source>
</reference>
<keyword evidence="3" id="KW-1185">Reference proteome</keyword>
<feature type="transmembrane region" description="Helical" evidence="1">
    <location>
        <begin position="79"/>
        <end position="101"/>
    </location>
</feature>
<feature type="transmembrane region" description="Helical" evidence="1">
    <location>
        <begin position="113"/>
        <end position="135"/>
    </location>
</feature>
<evidence type="ECO:0000313" key="3">
    <source>
        <dbReference type="Proteomes" id="UP000051008"/>
    </source>
</evidence>
<keyword evidence="1" id="KW-0812">Transmembrane</keyword>
<keyword evidence="1" id="KW-1133">Transmembrane helix</keyword>
<comment type="caution">
    <text evidence="2">The sequence shown here is derived from an EMBL/GenBank/DDBJ whole genome shotgun (WGS) entry which is preliminary data.</text>
</comment>
<dbReference type="AlphaFoldDB" id="A0A0R2AHC5"/>
<accession>A0A0R2AHC5</accession>
<gene>
    <name evidence="2" type="ORF">FC14_GL002014</name>
</gene>
<dbReference type="PANTHER" id="PTHR40078:SF1">
    <property type="entry name" value="INTEGRAL MEMBRANE PROTEIN"/>
    <property type="match status" value="1"/>
</dbReference>